<dbReference type="EMBL" id="VTXP01000017">
    <property type="protein sequence ID" value="NOJ25465.1"/>
    <property type="molecule type" value="Genomic_DNA"/>
</dbReference>
<name>A0AAP7DG83_9VIBR</name>
<dbReference type="Pfam" id="PF25513">
    <property type="entry name" value="P2_C"/>
    <property type="match status" value="1"/>
</dbReference>
<reference evidence="3 4" key="1">
    <citation type="submission" date="2019-09" db="EMBL/GenBank/DDBJ databases">
        <title>Draft genome sequencing and comparative genomics of hatchery-associated Vibrios.</title>
        <authorList>
            <person name="Kehlet-Delgado H."/>
            <person name="Mueller R.S."/>
        </authorList>
    </citation>
    <scope>NUCLEOTIDE SEQUENCE [LARGE SCALE GENOMIC DNA]</scope>
    <source>
        <strain evidence="3 4">09-121-3</strain>
    </source>
</reference>
<dbReference type="Pfam" id="PF18628">
    <property type="entry name" value="P2_N"/>
    <property type="match status" value="1"/>
</dbReference>
<dbReference type="RefSeq" id="WP_171353909.1">
    <property type="nucleotide sequence ID" value="NZ_VTXP01000017.1"/>
</dbReference>
<dbReference type="Proteomes" id="UP000576645">
    <property type="component" value="Unassembled WGS sequence"/>
</dbReference>
<dbReference type="InterPro" id="IPR057915">
    <property type="entry name" value="P2_C"/>
</dbReference>
<evidence type="ECO:0008006" key="5">
    <source>
        <dbReference type="Google" id="ProtNLM"/>
    </source>
</evidence>
<dbReference type="AlphaFoldDB" id="A0AAP7DG83"/>
<feature type="domain" description="Viral coat protein P2 N-terminal" evidence="1">
    <location>
        <begin position="5"/>
        <end position="132"/>
    </location>
</feature>
<organism evidence="3 4">
    <name type="scientific">Vibrio coralliilyticus</name>
    <dbReference type="NCBI Taxonomy" id="190893"/>
    <lineage>
        <taxon>Bacteria</taxon>
        <taxon>Pseudomonadati</taxon>
        <taxon>Pseudomonadota</taxon>
        <taxon>Gammaproteobacteria</taxon>
        <taxon>Vibrionales</taxon>
        <taxon>Vibrionaceae</taxon>
        <taxon>Vibrio</taxon>
    </lineage>
</organism>
<dbReference type="InterPro" id="IPR041377">
    <property type="entry name" value="P2_N"/>
</dbReference>
<evidence type="ECO:0000313" key="4">
    <source>
        <dbReference type="Proteomes" id="UP000576645"/>
    </source>
</evidence>
<gene>
    <name evidence="3" type="ORF">F0238_22300</name>
</gene>
<accession>A0AAP7DG83</accession>
<evidence type="ECO:0000313" key="3">
    <source>
        <dbReference type="EMBL" id="NOJ25465.1"/>
    </source>
</evidence>
<evidence type="ECO:0000259" key="2">
    <source>
        <dbReference type="Pfam" id="PF25513"/>
    </source>
</evidence>
<dbReference type="InterPro" id="IPR053751">
    <property type="entry name" value="Viral_Major_Capsid_sf"/>
</dbReference>
<comment type="caution">
    <text evidence="3">The sequence shown here is derived from an EMBL/GenBank/DDBJ whole genome shotgun (WGS) entry which is preliminary data.</text>
</comment>
<sequence>MISVMKLNSFTGAGYGEKASLVIPTGPTYEEIFLETNLLPEQITRVTITLNGDEIVVLDGKLMKMLEAYKGMPAADGFYHIPLADITAKTKNGMRYTSLVTEKGDNILLEVEIASAANGAPDVQLKGHASVSPAQPARVVVPQIKKQTMQATATENEFLDLNSGPLLHVRRMHFVSDKIHTLEVSRDYIREYESTKAVDTMRAKRNRRFWQSGYFHFDPIVRGYYLDELMPTVHQHELKFTVKTSEPCGSIPIIVESVKVVRPDLVGKE</sequence>
<proteinExistence type="predicted"/>
<dbReference type="Gene3D" id="2.60.120.730">
    <property type="match status" value="2"/>
</dbReference>
<feature type="domain" description="Viral coat protein P2 C-terminal" evidence="2">
    <location>
        <begin position="141"/>
        <end position="261"/>
    </location>
</feature>
<evidence type="ECO:0000259" key="1">
    <source>
        <dbReference type="Pfam" id="PF18628"/>
    </source>
</evidence>
<protein>
    <recommendedName>
        <fullName evidence="5">Viral coat protein P2 N-terminal domain-containing protein</fullName>
    </recommendedName>
</protein>